<sequence>MRKTKCARMSRISMRSSNRERVCRFVTTMEVAQWGVTWRRPRPRPPMGRHLAAIETEGTDGAPPGGD</sequence>
<protein>
    <submittedName>
        <fullName evidence="2">Uncharacterized protein</fullName>
    </submittedName>
</protein>
<accession>A0A1W0WHR8</accession>
<proteinExistence type="predicted"/>
<organism evidence="2 3">
    <name type="scientific">Hypsibius exemplaris</name>
    <name type="common">Freshwater tardigrade</name>
    <dbReference type="NCBI Taxonomy" id="2072580"/>
    <lineage>
        <taxon>Eukaryota</taxon>
        <taxon>Metazoa</taxon>
        <taxon>Ecdysozoa</taxon>
        <taxon>Tardigrada</taxon>
        <taxon>Eutardigrada</taxon>
        <taxon>Parachela</taxon>
        <taxon>Hypsibioidea</taxon>
        <taxon>Hypsibiidae</taxon>
        <taxon>Hypsibius</taxon>
    </lineage>
</organism>
<gene>
    <name evidence="2" type="ORF">BV898_11014</name>
</gene>
<name>A0A1W0WHR8_HYPEX</name>
<keyword evidence="3" id="KW-1185">Reference proteome</keyword>
<dbReference type="EMBL" id="MTYJ01000099">
    <property type="protein sequence ID" value="OQV14750.1"/>
    <property type="molecule type" value="Genomic_DNA"/>
</dbReference>
<reference evidence="3" key="1">
    <citation type="submission" date="2017-01" db="EMBL/GenBank/DDBJ databases">
        <title>Comparative genomics of anhydrobiosis in the tardigrade Hypsibius dujardini.</title>
        <authorList>
            <person name="Yoshida Y."/>
            <person name="Koutsovoulos G."/>
            <person name="Laetsch D."/>
            <person name="Stevens L."/>
            <person name="Kumar S."/>
            <person name="Horikawa D."/>
            <person name="Ishino K."/>
            <person name="Komine S."/>
            <person name="Tomita M."/>
            <person name="Blaxter M."/>
            <person name="Arakawa K."/>
        </authorList>
    </citation>
    <scope>NUCLEOTIDE SEQUENCE [LARGE SCALE GENOMIC DNA]</scope>
    <source>
        <strain evidence="3">Z151</strain>
    </source>
</reference>
<evidence type="ECO:0000313" key="2">
    <source>
        <dbReference type="EMBL" id="OQV14750.1"/>
    </source>
</evidence>
<evidence type="ECO:0000256" key="1">
    <source>
        <dbReference type="SAM" id="MobiDB-lite"/>
    </source>
</evidence>
<dbReference type="AlphaFoldDB" id="A0A1W0WHR8"/>
<feature type="region of interest" description="Disordered" evidence="1">
    <location>
        <begin position="40"/>
        <end position="67"/>
    </location>
</feature>
<evidence type="ECO:0000313" key="3">
    <source>
        <dbReference type="Proteomes" id="UP000192578"/>
    </source>
</evidence>
<dbReference type="Proteomes" id="UP000192578">
    <property type="component" value="Unassembled WGS sequence"/>
</dbReference>
<comment type="caution">
    <text evidence="2">The sequence shown here is derived from an EMBL/GenBank/DDBJ whole genome shotgun (WGS) entry which is preliminary data.</text>
</comment>